<keyword evidence="2" id="KW-1185">Reference proteome</keyword>
<dbReference type="EMBL" id="CABFPH010000065">
    <property type="protein sequence ID" value="VUD73274.1"/>
    <property type="molecule type" value="Genomic_DNA"/>
</dbReference>
<accession>A0A509EI12</accession>
<dbReference type="RefSeq" id="WP_142584535.1">
    <property type="nucleotide sequence ID" value="NZ_CABFPH010000065.1"/>
</dbReference>
<dbReference type="OrthoDB" id="9823483at2"/>
<dbReference type="AlphaFoldDB" id="A0A509EI12"/>
<gene>
    <name evidence="1" type="ORF">MET9862_03889</name>
</gene>
<protein>
    <submittedName>
        <fullName evidence="1">Uncharacterized protein</fullName>
    </submittedName>
</protein>
<proteinExistence type="predicted"/>
<reference evidence="1 2" key="1">
    <citation type="submission" date="2019-06" db="EMBL/GenBank/DDBJ databases">
        <authorList>
            <person name="Rodrigo-Torres L."/>
            <person name="Arahal R. D."/>
            <person name="Lucena T."/>
        </authorList>
    </citation>
    <scope>NUCLEOTIDE SEQUENCE [LARGE SCALE GENOMIC DNA]</scope>
    <source>
        <strain evidence="1 2">SB0023/3</strain>
    </source>
</reference>
<organism evidence="1 2">
    <name type="scientific">Methylobacterium symbioticum</name>
    <dbReference type="NCBI Taxonomy" id="2584084"/>
    <lineage>
        <taxon>Bacteria</taxon>
        <taxon>Pseudomonadati</taxon>
        <taxon>Pseudomonadota</taxon>
        <taxon>Alphaproteobacteria</taxon>
        <taxon>Hyphomicrobiales</taxon>
        <taxon>Methylobacteriaceae</taxon>
        <taxon>Methylobacterium</taxon>
    </lineage>
</organism>
<name>A0A509EI12_9HYPH</name>
<dbReference type="Proteomes" id="UP000410984">
    <property type="component" value="Unassembled WGS sequence"/>
</dbReference>
<evidence type="ECO:0000313" key="1">
    <source>
        <dbReference type="EMBL" id="VUD73274.1"/>
    </source>
</evidence>
<evidence type="ECO:0000313" key="2">
    <source>
        <dbReference type="Proteomes" id="UP000410984"/>
    </source>
</evidence>
<sequence>MDRMSIYLTRLVRIQVPSGSQIRLEMYCKANDNYAQYFFSQDVQSAVSNQVDLIEIDRTSSGRSVRTEAESHIDDIGDTDGAYAFTNIMEVDMFAPHKPYVKAKLTFSKASSHTFRLALWSYFGSDEAVCSWSLKGKIDDRFKYTPIRGHLVRVDGRPPYLIDI</sequence>